<dbReference type="AlphaFoldDB" id="A0A849SGK5"/>
<dbReference type="Proteomes" id="UP000580839">
    <property type="component" value="Unassembled WGS sequence"/>
</dbReference>
<organism evidence="1 2">
    <name type="scientific">Eiseniibacteriota bacterium</name>
    <dbReference type="NCBI Taxonomy" id="2212470"/>
    <lineage>
        <taxon>Bacteria</taxon>
        <taxon>Candidatus Eiseniibacteriota</taxon>
    </lineage>
</organism>
<gene>
    <name evidence="1" type="ORF">HOP12_12005</name>
</gene>
<name>A0A849SGK5_UNCEI</name>
<sequence length="65" mass="7695">MGSESWGDEADSYSYGMNWWCETRASREQVLAWYETKLPNAKREIDEDDGKYRVFEHTRQKKAGT</sequence>
<accession>A0A849SGK5</accession>
<dbReference type="EMBL" id="JABFRW010000152">
    <property type="protein sequence ID" value="NOT34878.1"/>
    <property type="molecule type" value="Genomic_DNA"/>
</dbReference>
<reference evidence="1 2" key="1">
    <citation type="submission" date="2020-04" db="EMBL/GenBank/DDBJ databases">
        <title>Metagenomic profiling of ammonia- and methane-oxidizing microorganisms in a Dutch drinking water treatment plant.</title>
        <authorList>
            <person name="Poghosyan L."/>
            <person name="Leucker S."/>
        </authorList>
    </citation>
    <scope>NUCLEOTIDE SEQUENCE [LARGE SCALE GENOMIC DNA]</scope>
    <source>
        <strain evidence="1">S-RSF-IL-03</strain>
    </source>
</reference>
<protein>
    <submittedName>
        <fullName evidence="1">Uncharacterized protein</fullName>
    </submittedName>
</protein>
<evidence type="ECO:0000313" key="1">
    <source>
        <dbReference type="EMBL" id="NOT34878.1"/>
    </source>
</evidence>
<proteinExistence type="predicted"/>
<comment type="caution">
    <text evidence="1">The sequence shown here is derived from an EMBL/GenBank/DDBJ whole genome shotgun (WGS) entry which is preliminary data.</text>
</comment>
<evidence type="ECO:0000313" key="2">
    <source>
        <dbReference type="Proteomes" id="UP000580839"/>
    </source>
</evidence>